<sequence length="172" mass="18723">MEPVTVAQGVIDLTFHQVVAAAIRAVLAAHGVAVTEVISAPHERAFQDLRAGRTQLLVGWFPGSHSTYLEPFKDDMIVLGEAEGSAPVYDPYCIWGVPDYVPVEVVRSITDLAKPEVAAQFVRTVQGINPGAGISRFSQEIIERYSLDLQFVEGDIPKCCATYEAAYAKRGM</sequence>
<dbReference type="SUPFAM" id="SSF53850">
    <property type="entry name" value="Periplasmic binding protein-like II"/>
    <property type="match status" value="1"/>
</dbReference>
<dbReference type="InterPro" id="IPR007210">
    <property type="entry name" value="ABC_Gly_betaine_transp_sub-bd"/>
</dbReference>
<evidence type="ECO:0000259" key="1">
    <source>
        <dbReference type="Pfam" id="PF04069"/>
    </source>
</evidence>
<evidence type="ECO:0000313" key="2">
    <source>
        <dbReference type="EMBL" id="KAH9831425.1"/>
    </source>
</evidence>
<dbReference type="Pfam" id="PF04069">
    <property type="entry name" value="OpuAC"/>
    <property type="match status" value="1"/>
</dbReference>
<accession>A0ABQ8K3G1</accession>
<dbReference type="Gene3D" id="3.40.190.100">
    <property type="entry name" value="Glycine betaine-binding periplasmic protein, domain 2"/>
    <property type="match status" value="1"/>
</dbReference>
<evidence type="ECO:0000313" key="3">
    <source>
        <dbReference type="Proteomes" id="UP000814176"/>
    </source>
</evidence>
<organism evidence="2 3">
    <name type="scientific">Rhodofomes roseus</name>
    <dbReference type="NCBI Taxonomy" id="34475"/>
    <lineage>
        <taxon>Eukaryota</taxon>
        <taxon>Fungi</taxon>
        <taxon>Dikarya</taxon>
        <taxon>Basidiomycota</taxon>
        <taxon>Agaricomycotina</taxon>
        <taxon>Agaricomycetes</taxon>
        <taxon>Polyporales</taxon>
        <taxon>Rhodofomes</taxon>
    </lineage>
</organism>
<name>A0ABQ8K3G1_9APHY</name>
<dbReference type="GeneID" id="72002536"/>
<reference evidence="2 3" key="1">
    <citation type="journal article" date="2021" name="Environ. Microbiol.">
        <title>Gene family expansions and transcriptome signatures uncover fungal adaptations to wood decay.</title>
        <authorList>
            <person name="Hage H."/>
            <person name="Miyauchi S."/>
            <person name="Viragh M."/>
            <person name="Drula E."/>
            <person name="Min B."/>
            <person name="Chaduli D."/>
            <person name="Navarro D."/>
            <person name="Favel A."/>
            <person name="Norest M."/>
            <person name="Lesage-Meessen L."/>
            <person name="Balint B."/>
            <person name="Merenyi Z."/>
            <person name="de Eugenio L."/>
            <person name="Morin E."/>
            <person name="Martinez A.T."/>
            <person name="Baldrian P."/>
            <person name="Stursova M."/>
            <person name="Martinez M.J."/>
            <person name="Novotny C."/>
            <person name="Magnuson J.K."/>
            <person name="Spatafora J.W."/>
            <person name="Maurice S."/>
            <person name="Pangilinan J."/>
            <person name="Andreopoulos W."/>
            <person name="LaButti K."/>
            <person name="Hundley H."/>
            <person name="Na H."/>
            <person name="Kuo A."/>
            <person name="Barry K."/>
            <person name="Lipzen A."/>
            <person name="Henrissat B."/>
            <person name="Riley R."/>
            <person name="Ahrendt S."/>
            <person name="Nagy L.G."/>
            <person name="Grigoriev I.V."/>
            <person name="Martin F."/>
            <person name="Rosso M.N."/>
        </authorList>
    </citation>
    <scope>NUCLEOTIDE SEQUENCE [LARGE SCALE GENOMIC DNA]</scope>
    <source>
        <strain evidence="2 3">CIRM-BRFM 1785</strain>
    </source>
</reference>
<dbReference type="RefSeq" id="XP_047774552.1">
    <property type="nucleotide sequence ID" value="XM_047921804.1"/>
</dbReference>
<comment type="caution">
    <text evidence="2">The sequence shown here is derived from an EMBL/GenBank/DDBJ whole genome shotgun (WGS) entry which is preliminary data.</text>
</comment>
<keyword evidence="3" id="KW-1185">Reference proteome</keyword>
<dbReference type="Proteomes" id="UP000814176">
    <property type="component" value="Unassembled WGS sequence"/>
</dbReference>
<feature type="domain" description="ABC-type glycine betaine transport system substrate-binding" evidence="1">
    <location>
        <begin position="6"/>
        <end position="169"/>
    </location>
</feature>
<protein>
    <recommendedName>
        <fullName evidence="1">ABC-type glycine betaine transport system substrate-binding domain-containing protein</fullName>
    </recommendedName>
</protein>
<proteinExistence type="predicted"/>
<dbReference type="EMBL" id="JADCUA010000026">
    <property type="protein sequence ID" value="KAH9831425.1"/>
    <property type="molecule type" value="Genomic_DNA"/>
</dbReference>
<gene>
    <name evidence="2" type="ORF">C8Q71DRAFT_726915</name>
</gene>